<evidence type="ECO:0000313" key="2">
    <source>
        <dbReference type="Proteomes" id="UP000540787"/>
    </source>
</evidence>
<protein>
    <submittedName>
        <fullName evidence="1">Uncharacterized protein</fullName>
    </submittedName>
</protein>
<dbReference type="EMBL" id="JACHBX010000001">
    <property type="protein sequence ID" value="MBB6132548.1"/>
    <property type="molecule type" value="Genomic_DNA"/>
</dbReference>
<organism evidence="1 2">
    <name type="scientific">Massilia aurea</name>
    <dbReference type="NCBI Taxonomy" id="373040"/>
    <lineage>
        <taxon>Bacteria</taxon>
        <taxon>Pseudomonadati</taxon>
        <taxon>Pseudomonadota</taxon>
        <taxon>Betaproteobacteria</taxon>
        <taxon>Burkholderiales</taxon>
        <taxon>Oxalobacteraceae</taxon>
        <taxon>Telluria group</taxon>
        <taxon>Massilia</taxon>
    </lineage>
</organism>
<keyword evidence="2" id="KW-1185">Reference proteome</keyword>
<accession>A0A7W9U6K0</accession>
<dbReference type="AlphaFoldDB" id="A0A7W9U6K0"/>
<sequence>MKHVTFHSPALRRQLPADHTMLVWLQVDTASATSLREAVIRAGLDAVRFLRIDACPSGCSVRALLCVERDAAPALQAQLLQRLPGCQWHAALRRHA</sequence>
<evidence type="ECO:0000313" key="1">
    <source>
        <dbReference type="EMBL" id="MBB6132548.1"/>
    </source>
</evidence>
<comment type="caution">
    <text evidence="1">The sequence shown here is derived from an EMBL/GenBank/DDBJ whole genome shotgun (WGS) entry which is preliminary data.</text>
</comment>
<gene>
    <name evidence="1" type="ORF">HD842_000659</name>
</gene>
<name>A0A7W9U6K0_9BURK</name>
<dbReference type="RefSeq" id="WP_183550917.1">
    <property type="nucleotide sequence ID" value="NZ_JACHBX010000001.1"/>
</dbReference>
<dbReference type="Proteomes" id="UP000540787">
    <property type="component" value="Unassembled WGS sequence"/>
</dbReference>
<reference evidence="1 2" key="1">
    <citation type="submission" date="2020-08" db="EMBL/GenBank/DDBJ databases">
        <title>The Agave Microbiome: Exploring the role of microbial communities in plant adaptations to desert environments.</title>
        <authorList>
            <person name="Partida-Martinez L.P."/>
        </authorList>
    </citation>
    <scope>NUCLEOTIDE SEQUENCE [LARGE SCALE GENOMIC DNA]</scope>
    <source>
        <strain evidence="1 2">AT3.2</strain>
    </source>
</reference>
<proteinExistence type="predicted"/>